<gene>
    <name evidence="1" type="ORF">Dacsa_0209</name>
</gene>
<dbReference type="SMART" id="SM00710">
    <property type="entry name" value="PbH1"/>
    <property type="match status" value="8"/>
</dbReference>
<dbReference type="PRINTS" id="PR00313">
    <property type="entry name" value="CABNDNGRPT"/>
</dbReference>
<dbReference type="InterPro" id="IPR011050">
    <property type="entry name" value="Pectin_lyase_fold/virulence"/>
</dbReference>
<dbReference type="Proteomes" id="UP000010482">
    <property type="component" value="Chromosome"/>
</dbReference>
<name>K9YRB4_DACS8</name>
<sequence>MNQPTFTVTNTNDSGEGSLRNAITQANLNLGEDVINFDSNLRGETIALTSGQFVIEDDLIIEGLGKDSLTISGQNTSRIFLLESTSVDPKTLTITDLTLEDGLATPTDTVSRGGAIQTEHQGKLTVENVIFRDNQADDGGGAISSAFEGELTVIASQFLDNEAIAGNDERGAGAIAFFGPGQLTVSNTDFIGNRGINGAAINNLNGRVEIDNSRFLDNDVLAATVAAGEPRSTLRGYGGAIFADRASARNDESGGTIRLRNSQFEGNQGRSAGGAVYVFTGGSDRLEVINSTFRDNVAVGLPGGEMGNSGAIELQSNEVNQGFVVLNSEFIGNRAVDRGGASRTRNAPTTIINSIFADNGTTIAPTESFTGGVGGALQLGGNVTATITNSTFRENFAMWVGGAIGGNAEITVNNSIFDRNRADNGINDWNIQQQAVPDLSGVNNLQFPEDGGEVTPNIQVADPMLDQSQLPSLGSRAIDGGDNSLLPTDRFDLDGDGDITETIPFDERGEGFDRIVNGKLDLGALERQNREELVFGSTAADSLSSDGKIIFAGAGLDQVEGSTDAIASHRIYGGSGDDELFGGSNDRVFGNTGNDRLSVTGSNNRLYGGEGNDRLFVGAGGGNILTGGEGSDQFSIATNNVPDASNSITDFTSGEDIIGFEGFPDLTFNDLTFRETEGNTVISFDTEIAILFGIQTDDLSANDFEFV</sequence>
<dbReference type="AlphaFoldDB" id="K9YRB4"/>
<proteinExistence type="predicted"/>
<dbReference type="PANTHER" id="PTHR11319:SF35">
    <property type="entry name" value="OUTER MEMBRANE PROTEIN PMPC-RELATED"/>
    <property type="match status" value="1"/>
</dbReference>
<dbReference type="HOGENOM" id="CLU_357482_0_0_3"/>
<evidence type="ECO:0000313" key="1">
    <source>
        <dbReference type="EMBL" id="AFZ49022.1"/>
    </source>
</evidence>
<dbReference type="PANTHER" id="PTHR11319">
    <property type="entry name" value="G PROTEIN-COUPLED RECEPTOR-RELATED"/>
    <property type="match status" value="1"/>
</dbReference>
<dbReference type="eggNOG" id="COG2931">
    <property type="taxonomic scope" value="Bacteria"/>
</dbReference>
<organism evidence="1 2">
    <name type="scientific">Dactylococcopsis salina (strain PCC 8305)</name>
    <name type="common">Myxobactron salinum</name>
    <dbReference type="NCBI Taxonomy" id="13035"/>
    <lineage>
        <taxon>Bacteria</taxon>
        <taxon>Bacillati</taxon>
        <taxon>Cyanobacteriota</taxon>
        <taxon>Cyanophyceae</taxon>
        <taxon>Nodosilineales</taxon>
        <taxon>Cymatolegaceae</taxon>
        <taxon>Dactylococcopsis</taxon>
    </lineage>
</organism>
<dbReference type="SUPFAM" id="SSF51126">
    <property type="entry name" value="Pectin lyase-like"/>
    <property type="match status" value="2"/>
</dbReference>
<dbReference type="EMBL" id="CP003944">
    <property type="protein sequence ID" value="AFZ49022.1"/>
    <property type="molecule type" value="Genomic_DNA"/>
</dbReference>
<dbReference type="OrthoDB" id="463714at2"/>
<dbReference type="Pfam" id="PF00353">
    <property type="entry name" value="HemolysinCabind"/>
    <property type="match status" value="2"/>
</dbReference>
<protein>
    <recommendedName>
        <fullName evidence="3">Calcium-binding protein</fullName>
    </recommendedName>
</protein>
<dbReference type="STRING" id="13035.Dacsa_0209"/>
<reference evidence="1" key="1">
    <citation type="submission" date="2012-04" db="EMBL/GenBank/DDBJ databases">
        <title>Finished genome of Dactylococcopsis salina PCC 8305.</title>
        <authorList>
            <consortium name="US DOE Joint Genome Institute"/>
            <person name="Gugger M."/>
            <person name="Coursin T."/>
            <person name="Rippka R."/>
            <person name="Tandeau De Marsac N."/>
            <person name="Huntemann M."/>
            <person name="Wei C.-L."/>
            <person name="Han J."/>
            <person name="Detter J.C."/>
            <person name="Han C."/>
            <person name="Tapia R."/>
            <person name="Daligault H."/>
            <person name="Chen A."/>
            <person name="Krypides N."/>
            <person name="Mavromatis K."/>
            <person name="Markowitz V."/>
            <person name="Szeto E."/>
            <person name="Ivanova N."/>
            <person name="Ovchinnikova G."/>
            <person name="Pagani I."/>
            <person name="Pati A."/>
            <person name="Goodwin L."/>
            <person name="Peters L."/>
            <person name="Pitluck S."/>
            <person name="Woyke T."/>
            <person name="Kerfeld C."/>
        </authorList>
    </citation>
    <scope>NUCLEOTIDE SEQUENCE [LARGE SCALE GENOMIC DNA]</scope>
    <source>
        <strain evidence="1">PCC 8305</strain>
    </source>
</reference>
<keyword evidence="2" id="KW-1185">Reference proteome</keyword>
<evidence type="ECO:0000313" key="2">
    <source>
        <dbReference type="Proteomes" id="UP000010482"/>
    </source>
</evidence>
<accession>K9YRB4</accession>
<dbReference type="Gene3D" id="2.150.10.10">
    <property type="entry name" value="Serralysin-like metalloprotease, C-terminal"/>
    <property type="match status" value="1"/>
</dbReference>
<dbReference type="InterPro" id="IPR001343">
    <property type="entry name" value="Hemolysn_Ca-bd"/>
</dbReference>
<dbReference type="InterPro" id="IPR011049">
    <property type="entry name" value="Serralysin-like_metalloprot_C"/>
</dbReference>
<dbReference type="RefSeq" id="WP_015228035.1">
    <property type="nucleotide sequence ID" value="NC_019780.1"/>
</dbReference>
<dbReference type="SUPFAM" id="SSF51120">
    <property type="entry name" value="beta-Roll"/>
    <property type="match status" value="1"/>
</dbReference>
<dbReference type="GO" id="GO:0005509">
    <property type="term" value="F:calcium ion binding"/>
    <property type="evidence" value="ECO:0007669"/>
    <property type="project" value="InterPro"/>
</dbReference>
<dbReference type="InterPro" id="IPR006626">
    <property type="entry name" value="PbH1"/>
</dbReference>
<dbReference type="KEGG" id="dsl:Dacsa_0209"/>
<evidence type="ECO:0008006" key="3">
    <source>
        <dbReference type="Google" id="ProtNLM"/>
    </source>
</evidence>